<keyword evidence="3" id="KW-0732">Signal</keyword>
<feature type="region of interest" description="Disordered" evidence="1">
    <location>
        <begin position="81"/>
        <end position="132"/>
    </location>
</feature>
<reference evidence="4 5" key="1">
    <citation type="submission" date="2024-09" db="EMBL/GenBank/DDBJ databases">
        <authorList>
            <person name="Sun Q."/>
            <person name="Mori K."/>
        </authorList>
    </citation>
    <scope>NUCLEOTIDE SEQUENCE [LARGE SCALE GENOMIC DNA]</scope>
    <source>
        <strain evidence="4 5">JCM 9626</strain>
    </source>
</reference>
<name>A0ABV5KBU8_9ACTN</name>
<feature type="compositionally biased region" description="Low complexity" evidence="1">
    <location>
        <begin position="103"/>
        <end position="115"/>
    </location>
</feature>
<keyword evidence="5" id="KW-1185">Reference proteome</keyword>
<feature type="chain" id="PRO_5047341175" description="Secreted protein" evidence="3">
    <location>
        <begin position="37"/>
        <end position="132"/>
    </location>
</feature>
<accession>A0ABV5KBU8</accession>
<proteinExistence type="predicted"/>
<dbReference type="RefSeq" id="WP_170215422.1">
    <property type="nucleotide sequence ID" value="NZ_JBHMDG010000016.1"/>
</dbReference>
<keyword evidence="2" id="KW-0812">Transmembrane</keyword>
<evidence type="ECO:0000256" key="2">
    <source>
        <dbReference type="SAM" id="Phobius"/>
    </source>
</evidence>
<dbReference type="Proteomes" id="UP001589750">
    <property type="component" value="Unassembled WGS sequence"/>
</dbReference>
<evidence type="ECO:0000256" key="3">
    <source>
        <dbReference type="SAM" id="SignalP"/>
    </source>
</evidence>
<gene>
    <name evidence="4" type="ORF">ACFFRI_14250</name>
</gene>
<organism evidence="4 5">
    <name type="scientific">Nocardioides plantarum</name>
    <dbReference type="NCBI Taxonomy" id="29299"/>
    <lineage>
        <taxon>Bacteria</taxon>
        <taxon>Bacillati</taxon>
        <taxon>Actinomycetota</taxon>
        <taxon>Actinomycetes</taxon>
        <taxon>Propionibacteriales</taxon>
        <taxon>Nocardioidaceae</taxon>
        <taxon>Nocardioides</taxon>
    </lineage>
</organism>
<dbReference type="EMBL" id="JBHMDG010000016">
    <property type="protein sequence ID" value="MFB9314212.1"/>
    <property type="molecule type" value="Genomic_DNA"/>
</dbReference>
<evidence type="ECO:0008006" key="6">
    <source>
        <dbReference type="Google" id="ProtNLM"/>
    </source>
</evidence>
<evidence type="ECO:0000313" key="5">
    <source>
        <dbReference type="Proteomes" id="UP001589750"/>
    </source>
</evidence>
<keyword evidence="2" id="KW-0472">Membrane</keyword>
<feature type="signal peptide" evidence="3">
    <location>
        <begin position="1"/>
        <end position="36"/>
    </location>
</feature>
<feature type="transmembrane region" description="Helical" evidence="2">
    <location>
        <begin position="52"/>
        <end position="74"/>
    </location>
</feature>
<keyword evidence="2" id="KW-1133">Transmembrane helix</keyword>
<sequence length="132" mass="13241">MTGTVSKHAVRRTTTLVLSTAALLATTALLSGPASAEVPVGWGPTYDVDPLFVLGVLVGVPVLLFVLIVAAVYLPGIARGERVAPGATGPEDQWLGGRREAGEIAAPPAGATTPALGSSESVPTDGGASARW</sequence>
<evidence type="ECO:0000256" key="1">
    <source>
        <dbReference type="SAM" id="MobiDB-lite"/>
    </source>
</evidence>
<evidence type="ECO:0000313" key="4">
    <source>
        <dbReference type="EMBL" id="MFB9314212.1"/>
    </source>
</evidence>
<protein>
    <recommendedName>
        <fullName evidence="6">Secreted protein</fullName>
    </recommendedName>
</protein>
<comment type="caution">
    <text evidence="4">The sequence shown here is derived from an EMBL/GenBank/DDBJ whole genome shotgun (WGS) entry which is preliminary data.</text>
</comment>